<comment type="similarity">
    <text evidence="2">Belongs to the SID1 family.</text>
</comment>
<dbReference type="GO" id="GO:0016020">
    <property type="term" value="C:membrane"/>
    <property type="evidence" value="ECO:0007669"/>
    <property type="project" value="UniProtKB-SubCell"/>
</dbReference>
<dbReference type="Proteomes" id="UP001529510">
    <property type="component" value="Unassembled WGS sequence"/>
</dbReference>
<dbReference type="InterPro" id="IPR025958">
    <property type="entry name" value="SID1_TM_fam"/>
</dbReference>
<dbReference type="EMBL" id="JAMKFB020000015">
    <property type="protein sequence ID" value="KAL0175308.1"/>
    <property type="molecule type" value="Genomic_DNA"/>
</dbReference>
<keyword evidence="6" id="KW-0472">Membrane</keyword>
<feature type="non-terminal residue" evidence="8">
    <location>
        <position position="1"/>
    </location>
</feature>
<evidence type="ECO:0000256" key="7">
    <source>
        <dbReference type="ARBA" id="ARBA00023180"/>
    </source>
</evidence>
<gene>
    <name evidence="8" type="ORF">M9458_031276</name>
</gene>
<sequence>KYQYTQVGRTLCQPPTKAVSETQFFYVDVSTLSSAGIHYQLRVSRVDSFTL</sequence>
<comment type="caution">
    <text evidence="8">The sequence shown here is derived from an EMBL/GenBank/DDBJ whole genome shotgun (WGS) entry which is preliminary data.</text>
</comment>
<protein>
    <submittedName>
        <fullName evidence="8">Uncharacterized protein</fullName>
    </submittedName>
</protein>
<keyword evidence="3" id="KW-0812">Transmembrane</keyword>
<evidence type="ECO:0000313" key="8">
    <source>
        <dbReference type="EMBL" id="KAL0175308.1"/>
    </source>
</evidence>
<keyword evidence="9" id="KW-1185">Reference proteome</keyword>
<keyword evidence="5" id="KW-1133">Transmembrane helix</keyword>
<evidence type="ECO:0000256" key="5">
    <source>
        <dbReference type="ARBA" id="ARBA00022989"/>
    </source>
</evidence>
<keyword evidence="7" id="KW-0325">Glycoprotein</keyword>
<feature type="non-terminal residue" evidence="8">
    <location>
        <position position="51"/>
    </location>
</feature>
<evidence type="ECO:0000256" key="4">
    <source>
        <dbReference type="ARBA" id="ARBA00022729"/>
    </source>
</evidence>
<reference evidence="8 9" key="1">
    <citation type="submission" date="2024-05" db="EMBL/GenBank/DDBJ databases">
        <title>Genome sequencing and assembly of Indian major carp, Cirrhinus mrigala (Hamilton, 1822).</title>
        <authorList>
            <person name="Mohindra V."/>
            <person name="Chowdhury L.M."/>
            <person name="Lal K."/>
            <person name="Jena J.K."/>
        </authorList>
    </citation>
    <scope>NUCLEOTIDE SEQUENCE [LARGE SCALE GENOMIC DNA]</scope>
    <source>
        <strain evidence="8">CM1030</strain>
        <tissue evidence="8">Blood</tissue>
    </source>
</reference>
<evidence type="ECO:0000256" key="6">
    <source>
        <dbReference type="ARBA" id="ARBA00023136"/>
    </source>
</evidence>
<proteinExistence type="inferred from homology"/>
<accession>A0ABD0PPQ6</accession>
<dbReference type="PANTHER" id="PTHR12185">
    <property type="entry name" value="SID1 TRANSMEMBRANE FAMILY MEMEBER"/>
    <property type="match status" value="1"/>
</dbReference>
<evidence type="ECO:0000313" key="9">
    <source>
        <dbReference type="Proteomes" id="UP001529510"/>
    </source>
</evidence>
<comment type="subcellular location">
    <subcellularLocation>
        <location evidence="1">Membrane</location>
        <topology evidence="1">Multi-pass membrane protein</topology>
    </subcellularLocation>
</comment>
<evidence type="ECO:0000256" key="3">
    <source>
        <dbReference type="ARBA" id="ARBA00022692"/>
    </source>
</evidence>
<keyword evidence="4" id="KW-0732">Signal</keyword>
<dbReference type="PANTHER" id="PTHR12185:SF16">
    <property type="entry name" value="SID1 TRANSMEMBRANE FAMILY MEMBER 2"/>
    <property type="match status" value="1"/>
</dbReference>
<dbReference type="AlphaFoldDB" id="A0ABD0PPQ6"/>
<organism evidence="8 9">
    <name type="scientific">Cirrhinus mrigala</name>
    <name type="common">Mrigala</name>
    <dbReference type="NCBI Taxonomy" id="683832"/>
    <lineage>
        <taxon>Eukaryota</taxon>
        <taxon>Metazoa</taxon>
        <taxon>Chordata</taxon>
        <taxon>Craniata</taxon>
        <taxon>Vertebrata</taxon>
        <taxon>Euteleostomi</taxon>
        <taxon>Actinopterygii</taxon>
        <taxon>Neopterygii</taxon>
        <taxon>Teleostei</taxon>
        <taxon>Ostariophysi</taxon>
        <taxon>Cypriniformes</taxon>
        <taxon>Cyprinidae</taxon>
        <taxon>Labeoninae</taxon>
        <taxon>Labeonini</taxon>
        <taxon>Cirrhinus</taxon>
    </lineage>
</organism>
<evidence type="ECO:0000256" key="1">
    <source>
        <dbReference type="ARBA" id="ARBA00004141"/>
    </source>
</evidence>
<name>A0ABD0PPQ6_CIRMR</name>
<evidence type="ECO:0000256" key="2">
    <source>
        <dbReference type="ARBA" id="ARBA00006618"/>
    </source>
</evidence>